<sequence>MADPVSNQELLSYAQSIGINTQNEKHLLWIAEKGCHQPLPGGWSVIGTDDDKDAYFYEEATGKTQWNIPWMPTSSNW</sequence>
<name>A0A915CZI0_9BILA</name>
<dbReference type="PANTHER" id="PTHR21715:SF0">
    <property type="entry name" value="RH04127P"/>
    <property type="match status" value="1"/>
</dbReference>
<proteinExistence type="predicted"/>
<keyword evidence="2" id="KW-1185">Reference proteome</keyword>
<feature type="domain" description="WW" evidence="1">
    <location>
        <begin position="37"/>
        <end position="71"/>
    </location>
</feature>
<evidence type="ECO:0000313" key="3">
    <source>
        <dbReference type="WBParaSite" id="jg13803"/>
    </source>
</evidence>
<dbReference type="AlphaFoldDB" id="A0A915CZI0"/>
<dbReference type="PROSITE" id="PS50020">
    <property type="entry name" value="WW_DOMAIN_2"/>
    <property type="match status" value="1"/>
</dbReference>
<dbReference type="InterPro" id="IPR053233">
    <property type="entry name" value="ABRA-related"/>
</dbReference>
<organism evidence="2 3">
    <name type="scientific">Ditylenchus dipsaci</name>
    <dbReference type="NCBI Taxonomy" id="166011"/>
    <lineage>
        <taxon>Eukaryota</taxon>
        <taxon>Metazoa</taxon>
        <taxon>Ecdysozoa</taxon>
        <taxon>Nematoda</taxon>
        <taxon>Chromadorea</taxon>
        <taxon>Rhabditida</taxon>
        <taxon>Tylenchina</taxon>
        <taxon>Tylenchomorpha</taxon>
        <taxon>Sphaerularioidea</taxon>
        <taxon>Anguinidae</taxon>
        <taxon>Anguininae</taxon>
        <taxon>Ditylenchus</taxon>
    </lineage>
</organism>
<dbReference type="InterPro" id="IPR036020">
    <property type="entry name" value="WW_dom_sf"/>
</dbReference>
<evidence type="ECO:0000259" key="1">
    <source>
        <dbReference type="PROSITE" id="PS50020"/>
    </source>
</evidence>
<dbReference type="Pfam" id="PF00397">
    <property type="entry name" value="WW"/>
    <property type="match status" value="1"/>
</dbReference>
<dbReference type="Proteomes" id="UP000887574">
    <property type="component" value="Unplaced"/>
</dbReference>
<dbReference type="WBParaSite" id="jg13803">
    <property type="protein sequence ID" value="jg13803"/>
    <property type="gene ID" value="jg13803"/>
</dbReference>
<protein>
    <submittedName>
        <fullName evidence="3">WW domain-containing protein</fullName>
    </submittedName>
</protein>
<evidence type="ECO:0000313" key="2">
    <source>
        <dbReference type="Proteomes" id="UP000887574"/>
    </source>
</evidence>
<dbReference type="SUPFAM" id="SSF51045">
    <property type="entry name" value="WW domain"/>
    <property type="match status" value="1"/>
</dbReference>
<dbReference type="PROSITE" id="PS01159">
    <property type="entry name" value="WW_DOMAIN_1"/>
    <property type="match status" value="1"/>
</dbReference>
<dbReference type="Gene3D" id="3.30.1470.10">
    <property type="entry name" value="Photosystem I PsaD, reaction center subunit II"/>
    <property type="match status" value="1"/>
</dbReference>
<accession>A0A915CZI0</accession>
<reference evidence="3" key="1">
    <citation type="submission" date="2022-11" db="UniProtKB">
        <authorList>
            <consortium name="WormBaseParasite"/>
        </authorList>
    </citation>
    <scope>IDENTIFICATION</scope>
</reference>
<dbReference type="PANTHER" id="PTHR21715">
    <property type="entry name" value="RH04127P"/>
    <property type="match status" value="1"/>
</dbReference>
<dbReference type="InterPro" id="IPR001202">
    <property type="entry name" value="WW_dom"/>
</dbReference>